<protein>
    <submittedName>
        <fullName evidence="1">Uncharacterized protein</fullName>
    </submittedName>
</protein>
<evidence type="ECO:0000313" key="1">
    <source>
        <dbReference type="EMBL" id="TVU47572.1"/>
    </source>
</evidence>
<sequence length="65" mass="7297">MRICPIASSSLRKARCRNKAQMWNGGNIYLSVVSKLHVVLFHKSRCSLRLDEAADEKSAKQSYGS</sequence>
<dbReference type="AlphaFoldDB" id="A0A5J9WFS0"/>
<dbReference type="Gramene" id="TVU47572">
    <property type="protein sequence ID" value="TVU47572"/>
    <property type="gene ID" value="EJB05_07178"/>
</dbReference>
<feature type="non-terminal residue" evidence="1">
    <location>
        <position position="1"/>
    </location>
</feature>
<keyword evidence="2" id="KW-1185">Reference proteome</keyword>
<reference evidence="1 2" key="1">
    <citation type="journal article" date="2019" name="Sci. Rep.">
        <title>A high-quality genome of Eragrostis curvula grass provides insights into Poaceae evolution and supports new strategies to enhance forage quality.</title>
        <authorList>
            <person name="Carballo J."/>
            <person name="Santos B.A.C.M."/>
            <person name="Zappacosta D."/>
            <person name="Garbus I."/>
            <person name="Selva J.P."/>
            <person name="Gallo C.A."/>
            <person name="Diaz A."/>
            <person name="Albertini E."/>
            <person name="Caccamo M."/>
            <person name="Echenique V."/>
        </authorList>
    </citation>
    <scope>NUCLEOTIDE SEQUENCE [LARGE SCALE GENOMIC DNA]</scope>
    <source>
        <strain evidence="2">cv. Victoria</strain>
        <tissue evidence="1">Leaf</tissue>
    </source>
</reference>
<comment type="caution">
    <text evidence="1">The sequence shown here is derived from an EMBL/GenBank/DDBJ whole genome shotgun (WGS) entry which is preliminary data.</text>
</comment>
<name>A0A5J9WFS0_9POAL</name>
<evidence type="ECO:0000313" key="2">
    <source>
        <dbReference type="Proteomes" id="UP000324897"/>
    </source>
</evidence>
<accession>A0A5J9WFS0</accession>
<gene>
    <name evidence="1" type="ORF">EJB05_07178</name>
</gene>
<dbReference type="EMBL" id="RWGY01000004">
    <property type="protein sequence ID" value="TVU47572.1"/>
    <property type="molecule type" value="Genomic_DNA"/>
</dbReference>
<organism evidence="1 2">
    <name type="scientific">Eragrostis curvula</name>
    <name type="common">weeping love grass</name>
    <dbReference type="NCBI Taxonomy" id="38414"/>
    <lineage>
        <taxon>Eukaryota</taxon>
        <taxon>Viridiplantae</taxon>
        <taxon>Streptophyta</taxon>
        <taxon>Embryophyta</taxon>
        <taxon>Tracheophyta</taxon>
        <taxon>Spermatophyta</taxon>
        <taxon>Magnoliopsida</taxon>
        <taxon>Liliopsida</taxon>
        <taxon>Poales</taxon>
        <taxon>Poaceae</taxon>
        <taxon>PACMAD clade</taxon>
        <taxon>Chloridoideae</taxon>
        <taxon>Eragrostideae</taxon>
        <taxon>Eragrostidinae</taxon>
        <taxon>Eragrostis</taxon>
    </lineage>
</organism>
<dbReference type="Proteomes" id="UP000324897">
    <property type="component" value="Chromosome 5"/>
</dbReference>
<proteinExistence type="predicted"/>